<organism evidence="6 7">
    <name type="scientific">Chitinophaga pollutisoli</name>
    <dbReference type="NCBI Taxonomy" id="3133966"/>
    <lineage>
        <taxon>Bacteria</taxon>
        <taxon>Pseudomonadati</taxon>
        <taxon>Bacteroidota</taxon>
        <taxon>Chitinophagia</taxon>
        <taxon>Chitinophagales</taxon>
        <taxon>Chitinophagaceae</taxon>
        <taxon>Chitinophaga</taxon>
    </lineage>
</organism>
<proteinExistence type="predicted"/>
<dbReference type="PANTHER" id="PTHR21666:SF289">
    <property type="entry name" value="L-ALA--D-GLU ENDOPEPTIDASE"/>
    <property type="match status" value="1"/>
</dbReference>
<evidence type="ECO:0000256" key="2">
    <source>
        <dbReference type="SAM" id="Coils"/>
    </source>
</evidence>
<feature type="coiled-coil region" evidence="2">
    <location>
        <begin position="22"/>
        <end position="119"/>
    </location>
</feature>
<feature type="region of interest" description="Disordered" evidence="3">
    <location>
        <begin position="261"/>
        <end position="327"/>
    </location>
</feature>
<feature type="compositionally biased region" description="Low complexity" evidence="3">
    <location>
        <begin position="277"/>
        <end position="304"/>
    </location>
</feature>
<feature type="domain" description="M23ase beta-sheet core" evidence="5">
    <location>
        <begin position="382"/>
        <end position="470"/>
    </location>
</feature>
<dbReference type="PANTHER" id="PTHR21666">
    <property type="entry name" value="PEPTIDASE-RELATED"/>
    <property type="match status" value="1"/>
</dbReference>
<evidence type="ECO:0000256" key="3">
    <source>
        <dbReference type="SAM" id="MobiDB-lite"/>
    </source>
</evidence>
<protein>
    <submittedName>
        <fullName evidence="6">Peptidoglycan DD-metalloendopeptidase family protein</fullName>
    </submittedName>
</protein>
<feature type="compositionally biased region" description="Basic and acidic residues" evidence="3">
    <location>
        <begin position="261"/>
        <end position="276"/>
    </location>
</feature>
<dbReference type="InterPro" id="IPR050570">
    <property type="entry name" value="Cell_wall_metabolism_enzyme"/>
</dbReference>
<dbReference type="InterPro" id="IPR016047">
    <property type="entry name" value="M23ase_b-sheet_dom"/>
</dbReference>
<feature type="coiled-coil region" evidence="2">
    <location>
        <begin position="160"/>
        <end position="215"/>
    </location>
</feature>
<keyword evidence="1 4" id="KW-0732">Signal</keyword>
<dbReference type="InterPro" id="IPR011055">
    <property type="entry name" value="Dup_hybrid_motif"/>
</dbReference>
<sequence>MMQLKKFIPVFLLALVLAPGLLHAQNQSREELEQRKREIQKELDDTQNMLKETKKSSRENLGQLRALRNKIEARAKLIRNINEELNFINGDINTALRDVKTLQRDLDTLKEQYAQLIVSAYKNRSSYALLNFVFSAKSFNDAVKRYKYLQQYREFRRRQADNIIETQEQLRIKVKNLQDQREKRSVTLTAEQKERETLEKDRKEKDEVLSKLKGREKELVADIAQKQKDQKKVQDLIRAVIRKEIEAARRKAEAEALARRKAEEAEKKRKEEERQRALAAAREAAKAAAANNAANNNTAANTPAPATPAPPPAPKPEPPATATPEKPTRVYNVLEATPEIAALSDNFEANKGKLPWPVESGSIIGYFGIQKNPDISRITEENDGMIFATRKGGSVRAVFKGEVRSVFAIPGGGVCITIRHGQYFTNYVGLSNFSVKSGQVVNTGQVIGTARTNDEESAGVVEVQIYKVDKLQNANSWFKQR</sequence>
<dbReference type="EMBL" id="CP149822">
    <property type="protein sequence ID" value="WZN43504.1"/>
    <property type="molecule type" value="Genomic_DNA"/>
</dbReference>
<evidence type="ECO:0000256" key="1">
    <source>
        <dbReference type="ARBA" id="ARBA00022729"/>
    </source>
</evidence>
<gene>
    <name evidence="6" type="ORF">WJU16_10730</name>
</gene>
<evidence type="ECO:0000256" key="4">
    <source>
        <dbReference type="SAM" id="SignalP"/>
    </source>
</evidence>
<feature type="compositionally biased region" description="Pro residues" evidence="3">
    <location>
        <begin position="305"/>
        <end position="321"/>
    </location>
</feature>
<dbReference type="CDD" id="cd12797">
    <property type="entry name" value="M23_peptidase"/>
    <property type="match status" value="1"/>
</dbReference>
<dbReference type="SUPFAM" id="SSF51261">
    <property type="entry name" value="Duplicated hybrid motif"/>
    <property type="match status" value="1"/>
</dbReference>
<accession>A0ABZ2YY63</accession>
<dbReference type="RefSeq" id="WP_341838312.1">
    <property type="nucleotide sequence ID" value="NZ_CP149822.1"/>
</dbReference>
<dbReference type="Gene3D" id="6.10.250.3150">
    <property type="match status" value="1"/>
</dbReference>
<keyword evidence="2" id="KW-0175">Coiled coil</keyword>
<reference evidence="7" key="1">
    <citation type="submission" date="2024-03" db="EMBL/GenBank/DDBJ databases">
        <title>Chitinophaga horti sp. nov., isolated from garden soil.</title>
        <authorList>
            <person name="Lee D.S."/>
            <person name="Han D.M."/>
            <person name="Baek J.H."/>
            <person name="Choi D.G."/>
            <person name="Jeon J.H."/>
            <person name="Jeon C.O."/>
        </authorList>
    </citation>
    <scope>NUCLEOTIDE SEQUENCE [LARGE SCALE GENOMIC DNA]</scope>
    <source>
        <strain evidence="7">GPA1</strain>
    </source>
</reference>
<keyword evidence="7" id="KW-1185">Reference proteome</keyword>
<dbReference type="Pfam" id="PF01551">
    <property type="entry name" value="Peptidase_M23"/>
    <property type="match status" value="1"/>
</dbReference>
<feature type="chain" id="PRO_5047314840" evidence="4">
    <location>
        <begin position="25"/>
        <end position="481"/>
    </location>
</feature>
<dbReference type="Proteomes" id="UP001485459">
    <property type="component" value="Chromosome"/>
</dbReference>
<name>A0ABZ2YY63_9BACT</name>
<evidence type="ECO:0000259" key="5">
    <source>
        <dbReference type="Pfam" id="PF01551"/>
    </source>
</evidence>
<dbReference type="Gene3D" id="2.70.70.10">
    <property type="entry name" value="Glucose Permease (Domain IIA)"/>
    <property type="match status" value="1"/>
</dbReference>
<evidence type="ECO:0000313" key="6">
    <source>
        <dbReference type="EMBL" id="WZN43504.1"/>
    </source>
</evidence>
<evidence type="ECO:0000313" key="7">
    <source>
        <dbReference type="Proteomes" id="UP001485459"/>
    </source>
</evidence>
<feature type="signal peptide" evidence="4">
    <location>
        <begin position="1"/>
        <end position="24"/>
    </location>
</feature>